<dbReference type="PROSITE" id="PS50011">
    <property type="entry name" value="PROTEIN_KINASE_DOM"/>
    <property type="match status" value="1"/>
</dbReference>
<dbReference type="InterPro" id="IPR050235">
    <property type="entry name" value="CK1_Ser-Thr_kinase"/>
</dbReference>
<dbReference type="SMART" id="SM00220">
    <property type="entry name" value="S_TKc"/>
    <property type="match status" value="1"/>
</dbReference>
<sequence length="394" mass="45777">MDLRVGGKYKLKKKLGSGAFGDIYLAEDVKKSIEVAVKLEPVKTKFPQLLYETKLYKLFAGGNGIPKIYWAGTEGDYNVMVMELLGPSLEDLVKHCENRFSVKTVCMIADQLFQRIEFVHAKNFLHRDIKPDNFLIGLNKKAHMIYMIDFGLAKRFRNSKTGDHIPYRDGKSLTGTARYASVNTHLGVEQSRRDDIEGIGFVLMYFLKGKLPWMGIQAKTKDEKYEKIKDKKISVTIEQLCKGFPKEFAKFFESCRNLGFEDKPDYSGYRRMFSDLMTQEGYSYDFTYDWLLKKSERETLREEKKEPKMTKAEKFRLTQEDYKKKEPEDKLEEKKISKDPSALKPVSKKPKEDKKTKTKKEEQKKPDIYSAMKDAGFGSAKPKIVTSKVRNYRY</sequence>
<dbReference type="CDD" id="cd14016">
    <property type="entry name" value="STKc_CK1"/>
    <property type="match status" value="1"/>
</dbReference>
<evidence type="ECO:0000313" key="10">
    <source>
        <dbReference type="Proteomes" id="UP001295684"/>
    </source>
</evidence>
<dbReference type="InterPro" id="IPR011009">
    <property type="entry name" value="Kinase-like_dom_sf"/>
</dbReference>
<keyword evidence="6" id="KW-0418">Kinase</keyword>
<dbReference type="PROSITE" id="PS00107">
    <property type="entry name" value="PROTEIN_KINASE_ATP"/>
    <property type="match status" value="1"/>
</dbReference>
<dbReference type="EMBL" id="CAMPGE010012167">
    <property type="protein sequence ID" value="CAI2370947.1"/>
    <property type="molecule type" value="Genomic_DNA"/>
</dbReference>
<keyword evidence="6" id="KW-0808">Transferase</keyword>
<dbReference type="InterPro" id="IPR017441">
    <property type="entry name" value="Protein_kinase_ATP_BS"/>
</dbReference>
<keyword evidence="6" id="KW-0723">Serine/threonine-protein kinase</keyword>
<feature type="compositionally biased region" description="Basic and acidic residues" evidence="7">
    <location>
        <begin position="349"/>
        <end position="367"/>
    </location>
</feature>
<proteinExistence type="inferred from homology"/>
<evidence type="ECO:0000256" key="1">
    <source>
        <dbReference type="ARBA" id="ARBA00012513"/>
    </source>
</evidence>
<feature type="binding site" evidence="5">
    <location>
        <position position="38"/>
    </location>
    <ligand>
        <name>ATP</name>
        <dbReference type="ChEBI" id="CHEBI:30616"/>
    </ligand>
</feature>
<feature type="region of interest" description="Disordered" evidence="7">
    <location>
        <begin position="301"/>
        <end position="374"/>
    </location>
</feature>
<evidence type="ECO:0000256" key="7">
    <source>
        <dbReference type="SAM" id="MobiDB-lite"/>
    </source>
</evidence>
<dbReference type="Gene3D" id="1.10.510.10">
    <property type="entry name" value="Transferase(Phosphotransferase) domain 1"/>
    <property type="match status" value="1"/>
</dbReference>
<dbReference type="PANTHER" id="PTHR11909">
    <property type="entry name" value="CASEIN KINASE-RELATED"/>
    <property type="match status" value="1"/>
</dbReference>
<dbReference type="PROSITE" id="PS00108">
    <property type="entry name" value="PROTEIN_KINASE_ST"/>
    <property type="match status" value="1"/>
</dbReference>
<evidence type="ECO:0000256" key="5">
    <source>
        <dbReference type="PROSITE-ProRule" id="PRU10141"/>
    </source>
</evidence>
<dbReference type="Proteomes" id="UP001295684">
    <property type="component" value="Unassembled WGS sequence"/>
</dbReference>
<dbReference type="GO" id="GO:0005524">
    <property type="term" value="F:ATP binding"/>
    <property type="evidence" value="ECO:0007669"/>
    <property type="project" value="UniProtKB-UniRule"/>
</dbReference>
<dbReference type="AlphaFoldDB" id="A0AAD1XG45"/>
<dbReference type="GO" id="GO:0004674">
    <property type="term" value="F:protein serine/threonine kinase activity"/>
    <property type="evidence" value="ECO:0007669"/>
    <property type="project" value="UniProtKB-KW"/>
</dbReference>
<evidence type="ECO:0000256" key="3">
    <source>
        <dbReference type="ARBA" id="ARBA00022840"/>
    </source>
</evidence>
<reference evidence="9" key="1">
    <citation type="submission" date="2023-07" db="EMBL/GenBank/DDBJ databases">
        <authorList>
            <consortium name="AG Swart"/>
            <person name="Singh M."/>
            <person name="Singh A."/>
            <person name="Seah K."/>
            <person name="Emmerich C."/>
        </authorList>
    </citation>
    <scope>NUCLEOTIDE SEQUENCE</scope>
    <source>
        <strain evidence="9">DP1</strain>
    </source>
</reference>
<keyword evidence="3 5" id="KW-0067">ATP-binding</keyword>
<evidence type="ECO:0000256" key="6">
    <source>
        <dbReference type="RuleBase" id="RU000304"/>
    </source>
</evidence>
<dbReference type="Pfam" id="PF00069">
    <property type="entry name" value="Pkinase"/>
    <property type="match status" value="1"/>
</dbReference>
<comment type="caution">
    <text evidence="9">The sequence shown here is derived from an EMBL/GenBank/DDBJ whole genome shotgun (WGS) entry which is preliminary data.</text>
</comment>
<dbReference type="EC" id="2.7.11.1" evidence="1"/>
<dbReference type="InterPro" id="IPR008271">
    <property type="entry name" value="Ser/Thr_kinase_AS"/>
</dbReference>
<evidence type="ECO:0000259" key="8">
    <source>
        <dbReference type="PROSITE" id="PS50011"/>
    </source>
</evidence>
<evidence type="ECO:0000256" key="2">
    <source>
        <dbReference type="ARBA" id="ARBA00022741"/>
    </source>
</evidence>
<keyword evidence="2 5" id="KW-0547">Nucleotide-binding</keyword>
<feature type="compositionally biased region" description="Basic and acidic residues" evidence="7">
    <location>
        <begin position="301"/>
        <end position="338"/>
    </location>
</feature>
<name>A0AAD1XG45_EUPCR</name>
<dbReference type="InterPro" id="IPR000719">
    <property type="entry name" value="Prot_kinase_dom"/>
</dbReference>
<feature type="domain" description="Protein kinase" evidence="8">
    <location>
        <begin position="9"/>
        <end position="277"/>
    </location>
</feature>
<comment type="similarity">
    <text evidence="6">Belongs to the protein kinase superfamily.</text>
</comment>
<accession>A0AAD1XG45</accession>
<keyword evidence="10" id="KW-1185">Reference proteome</keyword>
<evidence type="ECO:0000313" key="9">
    <source>
        <dbReference type="EMBL" id="CAI2370947.1"/>
    </source>
</evidence>
<gene>
    <name evidence="9" type="ORF">ECRASSUSDP1_LOCUS12267</name>
</gene>
<organism evidence="9 10">
    <name type="scientific">Euplotes crassus</name>
    <dbReference type="NCBI Taxonomy" id="5936"/>
    <lineage>
        <taxon>Eukaryota</taxon>
        <taxon>Sar</taxon>
        <taxon>Alveolata</taxon>
        <taxon>Ciliophora</taxon>
        <taxon>Intramacronucleata</taxon>
        <taxon>Spirotrichea</taxon>
        <taxon>Hypotrichia</taxon>
        <taxon>Euplotida</taxon>
        <taxon>Euplotidae</taxon>
        <taxon>Moneuplotes</taxon>
    </lineage>
</organism>
<evidence type="ECO:0000256" key="4">
    <source>
        <dbReference type="ARBA" id="ARBA00023860"/>
    </source>
</evidence>
<dbReference type="SUPFAM" id="SSF56112">
    <property type="entry name" value="Protein kinase-like (PK-like)"/>
    <property type="match status" value="1"/>
</dbReference>
<dbReference type="FunFam" id="1.10.510.10:FF:000596">
    <property type="entry name" value="CK1 family protein kinase"/>
    <property type="match status" value="1"/>
</dbReference>
<protein>
    <recommendedName>
        <fullName evidence="4">Casein kinase I</fullName>
        <ecNumber evidence="1">2.7.11.1</ecNumber>
    </recommendedName>
</protein>